<dbReference type="PANTHER" id="PTHR11206">
    <property type="entry name" value="MULTIDRUG RESISTANCE PROTEIN"/>
    <property type="match status" value="1"/>
</dbReference>
<evidence type="ECO:0000256" key="5">
    <source>
        <dbReference type="ARBA" id="ARBA00023136"/>
    </source>
</evidence>
<protein>
    <recommendedName>
        <fullName evidence="6">Protein DETOXIFICATION</fullName>
    </recommendedName>
    <alternativeName>
        <fullName evidence="6">Multidrug and toxic compound extrusion protein</fullName>
    </alternativeName>
</protein>
<comment type="similarity">
    <text evidence="2 6">Belongs to the multi antimicrobial extrusion (MATE) (TC 2.A.66.1) family.</text>
</comment>
<evidence type="ECO:0000256" key="6">
    <source>
        <dbReference type="RuleBase" id="RU004914"/>
    </source>
</evidence>
<dbReference type="AlphaFoldDB" id="A0A9D4TT55"/>
<dbReference type="NCBIfam" id="TIGR00797">
    <property type="entry name" value="matE"/>
    <property type="match status" value="1"/>
</dbReference>
<dbReference type="OrthoDB" id="2126698at2759"/>
<evidence type="ECO:0000256" key="1">
    <source>
        <dbReference type="ARBA" id="ARBA00004141"/>
    </source>
</evidence>
<feature type="transmembrane region" description="Helical" evidence="6">
    <location>
        <begin position="357"/>
        <end position="377"/>
    </location>
</feature>
<evidence type="ECO:0000256" key="2">
    <source>
        <dbReference type="ARBA" id="ARBA00010199"/>
    </source>
</evidence>
<dbReference type="EMBL" id="SIDB01000004">
    <property type="protein sequence ID" value="KAI3433740.1"/>
    <property type="molecule type" value="Genomic_DNA"/>
</dbReference>
<sequence length="567" mass="59982">MAGPAEGGVHKQQREALHVEAPWGASPSFTLDEEEETALLAAPAASAGSSDQRKHLHRAASNFQVSAEDAEEGWRIYWHEMMRIASLALPIVASSFMNFALNLVSVAFIGRLSEEKMAIAVLATSFMSVTGFSVVLGLLGALDTLAGQAWGAKNYKALGITLQKAVITTLATTAVISVLWANIEPLMLAVGQSEVIALGAARYLRLAIPALLLTGMSECLKRYLQAQGVVQPVTAVSCLTLGLAPLFNWLLIFKLGGGIDGAVMAMVACNAVMLALLTAFVAWHERQRLGTPKQTWHGWSRESFKGLGRYYRLALPSTMMVCLEWWAYELCIFMAGWMPQPTLHVSAMGVMMQVSGLAYMLPMGVANAVSVRVANALGAGLSHGARRSAYTATAITVCTQVSLVTTILLARHKLGALFTDIPEVIALCGKTFKLMAASMAGDGLNAVISGVLRGAGRQELGALLNLGSYWGLGLPTAYLLGIKAELGLSGLWGGLVLATSVQGTIMLFVLVRFNWQREAQRAAEVLAATGDGGGGLPCEDSAAKLHTGRQAGGLGSGISSDPDLERP</sequence>
<dbReference type="GO" id="GO:0015297">
    <property type="term" value="F:antiporter activity"/>
    <property type="evidence" value="ECO:0007669"/>
    <property type="project" value="InterPro"/>
</dbReference>
<keyword evidence="4 6" id="KW-1133">Transmembrane helix</keyword>
<feature type="transmembrane region" description="Helical" evidence="6">
    <location>
        <begin position="228"/>
        <end position="250"/>
    </location>
</feature>
<gene>
    <name evidence="8" type="ORF">D9Q98_003547</name>
</gene>
<feature type="transmembrane region" description="Helical" evidence="6">
    <location>
        <begin position="262"/>
        <end position="283"/>
    </location>
</feature>
<keyword evidence="9" id="KW-1185">Reference proteome</keyword>
<organism evidence="8 9">
    <name type="scientific">Chlorella vulgaris</name>
    <name type="common">Green alga</name>
    <dbReference type="NCBI Taxonomy" id="3077"/>
    <lineage>
        <taxon>Eukaryota</taxon>
        <taxon>Viridiplantae</taxon>
        <taxon>Chlorophyta</taxon>
        <taxon>core chlorophytes</taxon>
        <taxon>Trebouxiophyceae</taxon>
        <taxon>Chlorellales</taxon>
        <taxon>Chlorellaceae</taxon>
        <taxon>Chlorella clade</taxon>
        <taxon>Chlorella</taxon>
    </lineage>
</organism>
<name>A0A9D4TT55_CHLVU</name>
<dbReference type="InterPro" id="IPR045069">
    <property type="entry name" value="MATE_euk"/>
</dbReference>
<feature type="transmembrane region" description="Helical" evidence="6">
    <location>
        <begin position="84"/>
        <end position="111"/>
    </location>
</feature>
<keyword evidence="5 6" id="KW-0472">Membrane</keyword>
<dbReference type="GO" id="GO:0016020">
    <property type="term" value="C:membrane"/>
    <property type="evidence" value="ECO:0007669"/>
    <property type="project" value="UniProtKB-SubCell"/>
</dbReference>
<dbReference type="CDD" id="cd13132">
    <property type="entry name" value="MATE_eukaryotic"/>
    <property type="match status" value="1"/>
</dbReference>
<comment type="subcellular location">
    <subcellularLocation>
        <location evidence="1">Membrane</location>
        <topology evidence="1">Multi-pass membrane protein</topology>
    </subcellularLocation>
</comment>
<evidence type="ECO:0000313" key="8">
    <source>
        <dbReference type="EMBL" id="KAI3433740.1"/>
    </source>
</evidence>
<feature type="compositionally biased region" description="Basic and acidic residues" evidence="7">
    <location>
        <begin position="8"/>
        <end position="18"/>
    </location>
</feature>
<proteinExistence type="inferred from homology"/>
<feature type="transmembrane region" description="Helical" evidence="6">
    <location>
        <begin position="490"/>
        <end position="511"/>
    </location>
</feature>
<evidence type="ECO:0000256" key="7">
    <source>
        <dbReference type="SAM" id="MobiDB-lite"/>
    </source>
</evidence>
<evidence type="ECO:0000256" key="3">
    <source>
        <dbReference type="ARBA" id="ARBA00022692"/>
    </source>
</evidence>
<dbReference type="GO" id="GO:0042910">
    <property type="term" value="F:xenobiotic transmembrane transporter activity"/>
    <property type="evidence" value="ECO:0007669"/>
    <property type="project" value="InterPro"/>
</dbReference>
<feature type="transmembrane region" description="Helical" evidence="6">
    <location>
        <begin position="162"/>
        <end position="183"/>
    </location>
</feature>
<feature type="region of interest" description="Disordered" evidence="7">
    <location>
        <begin position="548"/>
        <end position="567"/>
    </location>
</feature>
<evidence type="ECO:0000313" key="9">
    <source>
        <dbReference type="Proteomes" id="UP001055712"/>
    </source>
</evidence>
<reference evidence="8" key="1">
    <citation type="journal article" date="2019" name="Plant J.">
        <title>Chlorella vulgaris genome assembly and annotation reveals the molecular basis for metabolic acclimation to high light conditions.</title>
        <authorList>
            <person name="Cecchin M."/>
            <person name="Marcolungo L."/>
            <person name="Rossato M."/>
            <person name="Girolomoni L."/>
            <person name="Cosentino E."/>
            <person name="Cuine S."/>
            <person name="Li-Beisson Y."/>
            <person name="Delledonne M."/>
            <person name="Ballottari M."/>
        </authorList>
    </citation>
    <scope>NUCLEOTIDE SEQUENCE</scope>
    <source>
        <strain evidence="8">211/11P</strain>
    </source>
</reference>
<feature type="region of interest" description="Disordered" evidence="7">
    <location>
        <begin position="1"/>
        <end position="21"/>
    </location>
</feature>
<comment type="caution">
    <text evidence="8">The sequence shown here is derived from an EMBL/GenBank/DDBJ whole genome shotgun (WGS) entry which is preliminary data.</text>
</comment>
<comment type="caution">
    <text evidence="6">Lacks conserved residue(s) required for the propagation of feature annotation.</text>
</comment>
<feature type="transmembrane region" description="Helical" evidence="6">
    <location>
        <begin position="313"/>
        <end position="337"/>
    </location>
</feature>
<dbReference type="Proteomes" id="UP001055712">
    <property type="component" value="Unassembled WGS sequence"/>
</dbReference>
<keyword evidence="3 6" id="KW-0812">Transmembrane</keyword>
<reference evidence="8" key="2">
    <citation type="submission" date="2020-11" db="EMBL/GenBank/DDBJ databases">
        <authorList>
            <person name="Cecchin M."/>
            <person name="Marcolungo L."/>
            <person name="Rossato M."/>
            <person name="Girolomoni L."/>
            <person name="Cosentino E."/>
            <person name="Cuine S."/>
            <person name="Li-Beisson Y."/>
            <person name="Delledonne M."/>
            <person name="Ballottari M."/>
        </authorList>
    </citation>
    <scope>NUCLEOTIDE SEQUENCE</scope>
    <source>
        <strain evidence="8">211/11P</strain>
        <tissue evidence="8">Whole cell</tissue>
    </source>
</reference>
<feature type="transmembrane region" description="Helical" evidence="6">
    <location>
        <begin position="117"/>
        <end position="142"/>
    </location>
</feature>
<dbReference type="Pfam" id="PF01554">
    <property type="entry name" value="MatE"/>
    <property type="match status" value="2"/>
</dbReference>
<accession>A0A9D4TT55</accession>
<dbReference type="InterPro" id="IPR002528">
    <property type="entry name" value="MATE_fam"/>
</dbReference>
<evidence type="ECO:0000256" key="4">
    <source>
        <dbReference type="ARBA" id="ARBA00022989"/>
    </source>
</evidence>
<dbReference type="GO" id="GO:1990961">
    <property type="term" value="P:xenobiotic detoxification by transmembrane export across the plasma membrane"/>
    <property type="evidence" value="ECO:0007669"/>
    <property type="project" value="InterPro"/>
</dbReference>